<dbReference type="RefSeq" id="WP_290234405.1">
    <property type="nucleotide sequence ID" value="NZ_JAUFPZ010000002.1"/>
</dbReference>
<evidence type="ECO:0000313" key="1">
    <source>
        <dbReference type="EMBL" id="MFC4027326.1"/>
    </source>
</evidence>
<name>A0ABV8H7W5_9FLAO</name>
<proteinExistence type="predicted"/>
<accession>A0ABV8H7W5</accession>
<dbReference type="Gene3D" id="3.40.50.10610">
    <property type="entry name" value="ABC-type transport auxiliary lipoprotein component"/>
    <property type="match status" value="1"/>
</dbReference>
<dbReference type="Proteomes" id="UP001595793">
    <property type="component" value="Unassembled WGS sequence"/>
</dbReference>
<comment type="caution">
    <text evidence="1">The sequence shown here is derived from an EMBL/GenBank/DDBJ whole genome shotgun (WGS) entry which is preliminary data.</text>
</comment>
<reference evidence="2" key="1">
    <citation type="journal article" date="2019" name="Int. J. Syst. Evol. Microbiol.">
        <title>The Global Catalogue of Microorganisms (GCM) 10K type strain sequencing project: providing services to taxonomists for standard genome sequencing and annotation.</title>
        <authorList>
            <consortium name="The Broad Institute Genomics Platform"/>
            <consortium name="The Broad Institute Genome Sequencing Center for Infectious Disease"/>
            <person name="Wu L."/>
            <person name="Ma J."/>
        </authorList>
    </citation>
    <scope>NUCLEOTIDE SEQUENCE [LARGE SCALE GENOMIC DNA]</scope>
    <source>
        <strain evidence="2">CECT 9128</strain>
    </source>
</reference>
<dbReference type="EMBL" id="JBHSAS010000006">
    <property type="protein sequence ID" value="MFC4027326.1"/>
    <property type="molecule type" value="Genomic_DNA"/>
</dbReference>
<gene>
    <name evidence="1" type="ORF">ACFOS1_07910</name>
</gene>
<protein>
    <recommendedName>
        <fullName evidence="3">Secreted protein</fullName>
    </recommendedName>
</protein>
<evidence type="ECO:0000313" key="2">
    <source>
        <dbReference type="Proteomes" id="UP001595793"/>
    </source>
</evidence>
<evidence type="ECO:0008006" key="3">
    <source>
        <dbReference type="Google" id="ProtNLM"/>
    </source>
</evidence>
<organism evidence="1 2">
    <name type="scientific">Zunongwangia endophytica</name>
    <dbReference type="NCBI Taxonomy" id="1808945"/>
    <lineage>
        <taxon>Bacteria</taxon>
        <taxon>Pseudomonadati</taxon>
        <taxon>Bacteroidota</taxon>
        <taxon>Flavobacteriia</taxon>
        <taxon>Flavobacteriales</taxon>
        <taxon>Flavobacteriaceae</taxon>
        <taxon>Zunongwangia</taxon>
    </lineage>
</organism>
<sequence length="213" mass="23908">MNKITFKLLIVLTLLVGLTVEAQTHLFEHPDFETIAKDHQSIAIIPFSAKVSLRPKQMKEITPEQLKEMEISEGQSIQTAMYSWFLKRKKRGKLLIDVQDPNKTNAILKKNEIDMEITTPEELAQLLEVDAVITGKFETDKPMSDGASIALGLLVGFWGTTNSATVNMSINNAEDGTLLWNYNKRVVGSLGSSNDQLINKLMRKASRRLAYTK</sequence>
<keyword evidence="2" id="KW-1185">Reference proteome</keyword>